<organism evidence="2 3">
    <name type="scientific">Paraphoma chrysanthemicola</name>
    <dbReference type="NCBI Taxonomy" id="798071"/>
    <lineage>
        <taxon>Eukaryota</taxon>
        <taxon>Fungi</taxon>
        <taxon>Dikarya</taxon>
        <taxon>Ascomycota</taxon>
        <taxon>Pezizomycotina</taxon>
        <taxon>Dothideomycetes</taxon>
        <taxon>Pleosporomycetidae</taxon>
        <taxon>Pleosporales</taxon>
        <taxon>Pleosporineae</taxon>
        <taxon>Phaeosphaeriaceae</taxon>
        <taxon>Paraphoma</taxon>
    </lineage>
</organism>
<keyword evidence="1" id="KW-0812">Transmembrane</keyword>
<feature type="transmembrane region" description="Helical" evidence="1">
    <location>
        <begin position="54"/>
        <end position="74"/>
    </location>
</feature>
<protein>
    <submittedName>
        <fullName evidence="2">Uncharacterized protein</fullName>
    </submittedName>
</protein>
<accession>A0A8K0R6U3</accession>
<evidence type="ECO:0000313" key="2">
    <source>
        <dbReference type="EMBL" id="KAH7086985.1"/>
    </source>
</evidence>
<evidence type="ECO:0000256" key="1">
    <source>
        <dbReference type="SAM" id="Phobius"/>
    </source>
</evidence>
<dbReference type="Proteomes" id="UP000813461">
    <property type="component" value="Unassembled WGS sequence"/>
</dbReference>
<reference evidence="2" key="1">
    <citation type="journal article" date="2021" name="Nat. Commun.">
        <title>Genetic determinants of endophytism in the Arabidopsis root mycobiome.</title>
        <authorList>
            <person name="Mesny F."/>
            <person name="Miyauchi S."/>
            <person name="Thiergart T."/>
            <person name="Pickel B."/>
            <person name="Atanasova L."/>
            <person name="Karlsson M."/>
            <person name="Huettel B."/>
            <person name="Barry K.W."/>
            <person name="Haridas S."/>
            <person name="Chen C."/>
            <person name="Bauer D."/>
            <person name="Andreopoulos W."/>
            <person name="Pangilinan J."/>
            <person name="LaButti K."/>
            <person name="Riley R."/>
            <person name="Lipzen A."/>
            <person name="Clum A."/>
            <person name="Drula E."/>
            <person name="Henrissat B."/>
            <person name="Kohler A."/>
            <person name="Grigoriev I.V."/>
            <person name="Martin F.M."/>
            <person name="Hacquard S."/>
        </authorList>
    </citation>
    <scope>NUCLEOTIDE SEQUENCE</scope>
    <source>
        <strain evidence="2">MPI-SDFR-AT-0120</strain>
    </source>
</reference>
<feature type="transmembrane region" description="Helical" evidence="1">
    <location>
        <begin position="12"/>
        <end position="34"/>
    </location>
</feature>
<comment type="caution">
    <text evidence="2">The sequence shown here is derived from an EMBL/GenBank/DDBJ whole genome shotgun (WGS) entry which is preliminary data.</text>
</comment>
<proteinExistence type="predicted"/>
<dbReference type="AlphaFoldDB" id="A0A8K0R6U3"/>
<keyword evidence="1" id="KW-1133">Transmembrane helix</keyword>
<name>A0A8K0R6U3_9PLEO</name>
<evidence type="ECO:0000313" key="3">
    <source>
        <dbReference type="Proteomes" id="UP000813461"/>
    </source>
</evidence>
<dbReference type="OrthoDB" id="3682310at2759"/>
<dbReference type="EMBL" id="JAGMVJ010000010">
    <property type="protein sequence ID" value="KAH7086985.1"/>
    <property type="molecule type" value="Genomic_DNA"/>
</dbReference>
<keyword evidence="3" id="KW-1185">Reference proteome</keyword>
<keyword evidence="1" id="KW-0472">Membrane</keyword>
<feature type="transmembrane region" description="Helical" evidence="1">
    <location>
        <begin position="158"/>
        <end position="177"/>
    </location>
</feature>
<gene>
    <name evidence="2" type="ORF">FB567DRAFT_580123</name>
</gene>
<feature type="transmembrane region" description="Helical" evidence="1">
    <location>
        <begin position="86"/>
        <end position="111"/>
    </location>
</feature>
<sequence length="201" mass="22107">MTLPQSTTILLHTLNILIGIISIAILSLVARSVALTDKLSSRIPSDVRGTDRGMLFWPGCGGVVDMLLFGFLWMKLPAQNTKKRRVFLNALVFVACFILGRPLIVLVYTFVEDGRARKTVVESSTKAYTIESWSCAYASTNELRVAGALCMELRGARFLLIPSVVFGAVMLLLVIWLRRKMGREGDGVLAREDGEEAKSGV</sequence>